<dbReference type="EMBL" id="CP063849">
    <property type="protein sequence ID" value="QOY85519.1"/>
    <property type="molecule type" value="Genomic_DNA"/>
</dbReference>
<proteinExistence type="inferred from homology"/>
<dbReference type="KEGG" id="pfer:IRI77_22125"/>
<dbReference type="GO" id="GO:0046677">
    <property type="term" value="P:response to antibiotic"/>
    <property type="evidence" value="ECO:0007669"/>
    <property type="project" value="UniProtKB-KW"/>
</dbReference>
<dbReference type="PANTHER" id="PTHR11104">
    <property type="entry name" value="AMINOGLYCOSIDE N3-ACETYLTRANSFERASE"/>
    <property type="match status" value="1"/>
</dbReference>
<keyword evidence="3 5" id="KW-0808">Transferase</keyword>
<keyword evidence="4 5" id="KW-0012">Acyltransferase</keyword>
<dbReference type="AlphaFoldDB" id="A0A7S7NL16"/>
<accession>A0A7S7NL16</accession>
<gene>
    <name evidence="6" type="primary">aac(3)</name>
    <name evidence="6" type="ORF">IRI77_22125</name>
</gene>
<dbReference type="PANTHER" id="PTHR11104:SF0">
    <property type="entry name" value="SPBETA PROPHAGE-DERIVED AMINOGLYCOSIDE N(3')-ACETYLTRANSFERASE-LIKE PROTEIN YOKD"/>
    <property type="match status" value="1"/>
</dbReference>
<evidence type="ECO:0000256" key="5">
    <source>
        <dbReference type="RuleBase" id="RU365031"/>
    </source>
</evidence>
<evidence type="ECO:0000256" key="4">
    <source>
        <dbReference type="ARBA" id="ARBA00023315"/>
    </source>
</evidence>
<organism evidence="6 7">
    <name type="scientific">Paludibaculum fermentans</name>
    <dbReference type="NCBI Taxonomy" id="1473598"/>
    <lineage>
        <taxon>Bacteria</taxon>
        <taxon>Pseudomonadati</taxon>
        <taxon>Acidobacteriota</taxon>
        <taxon>Terriglobia</taxon>
        <taxon>Bryobacterales</taxon>
        <taxon>Bryobacteraceae</taxon>
        <taxon>Paludibaculum</taxon>
    </lineage>
</organism>
<sequence length="263" mass="29047">MIATRSSLRADFNGLGIRAGEVLMVHSSVRAMGEVRGGVNVIVQALLDTLGPSGTLVAYLDFEPCFEDEDEEEVPVFDKRIAHAARDHGILHETIRNWPGTLRSDHPDAGVAALGAQAEWITAEHPFQYGYGPGTPLEKVVRAKGRVLMLGAPLDTITLLHYAEHQARLPDKRIRRYRRLMPGAEGPQWVEFEEFDTADPVHDLLPQNCFEQIATAYLAEGRGVQGRVGAADAYLFDGPELVEFGIQWLERFVTNGIPAPQPE</sequence>
<evidence type="ECO:0000256" key="1">
    <source>
        <dbReference type="ARBA" id="ARBA00006383"/>
    </source>
</evidence>
<dbReference type="Proteomes" id="UP000593892">
    <property type="component" value="Chromosome"/>
</dbReference>
<dbReference type="SUPFAM" id="SSF110710">
    <property type="entry name" value="TTHA0583/YokD-like"/>
    <property type="match status" value="1"/>
</dbReference>
<comment type="catalytic activity">
    <reaction evidence="5">
        <text>a 2-deoxystreptamine antibiotic + acetyl-CoA = an N(3)-acetyl-2-deoxystreptamine antibiotic + CoA + H(+)</text>
        <dbReference type="Rhea" id="RHEA:12665"/>
        <dbReference type="ChEBI" id="CHEBI:15378"/>
        <dbReference type="ChEBI" id="CHEBI:57287"/>
        <dbReference type="ChEBI" id="CHEBI:57288"/>
        <dbReference type="ChEBI" id="CHEBI:57921"/>
        <dbReference type="ChEBI" id="CHEBI:77452"/>
        <dbReference type="EC" id="2.3.1.81"/>
    </reaction>
</comment>
<dbReference type="Pfam" id="PF02522">
    <property type="entry name" value="Antibiotic_NAT"/>
    <property type="match status" value="1"/>
</dbReference>
<dbReference type="RefSeq" id="WP_194447189.1">
    <property type="nucleotide sequence ID" value="NZ_CP063849.1"/>
</dbReference>
<dbReference type="InterPro" id="IPR028345">
    <property type="entry name" value="Antibiotic_NAT-like"/>
</dbReference>
<comment type="similarity">
    <text evidence="1 5">Belongs to the antibiotic N-acetyltransferase family.</text>
</comment>
<keyword evidence="7" id="KW-1185">Reference proteome</keyword>
<evidence type="ECO:0000313" key="7">
    <source>
        <dbReference type="Proteomes" id="UP000593892"/>
    </source>
</evidence>
<evidence type="ECO:0000256" key="2">
    <source>
        <dbReference type="ARBA" id="ARBA00012882"/>
    </source>
</evidence>
<dbReference type="NCBIfam" id="NF033082">
    <property type="entry name" value="AAC_3"/>
    <property type="match status" value="1"/>
</dbReference>
<dbReference type="InterPro" id="IPR003679">
    <property type="entry name" value="Amioglycoside_AcTrfase"/>
</dbReference>
<dbReference type="EC" id="2.3.1.-" evidence="5"/>
<evidence type="ECO:0000256" key="3">
    <source>
        <dbReference type="ARBA" id="ARBA00022679"/>
    </source>
</evidence>
<reference evidence="6 7" key="1">
    <citation type="submission" date="2020-10" db="EMBL/GenBank/DDBJ databases">
        <title>Complete genome sequence of Paludibaculum fermentans P105T, a facultatively anaerobic acidobacterium capable of dissimilatory Fe(III) reduction.</title>
        <authorList>
            <person name="Dedysh S.N."/>
            <person name="Beletsky A.V."/>
            <person name="Kulichevskaya I.S."/>
            <person name="Mardanov A.V."/>
            <person name="Ravin N.V."/>
        </authorList>
    </citation>
    <scope>NUCLEOTIDE SEQUENCE [LARGE SCALE GENOMIC DNA]</scope>
    <source>
        <strain evidence="6 7">P105</strain>
    </source>
</reference>
<evidence type="ECO:0000313" key="6">
    <source>
        <dbReference type="EMBL" id="QOY85519.1"/>
    </source>
</evidence>
<name>A0A7S7NL16_PALFE</name>
<keyword evidence="5" id="KW-0046">Antibiotic resistance</keyword>
<protein>
    <recommendedName>
        <fullName evidence="2 5">Aminoglycoside N(3)-acetyltransferase</fullName>
        <ecNumber evidence="5">2.3.1.-</ecNumber>
    </recommendedName>
</protein>
<dbReference type="GO" id="GO:0046353">
    <property type="term" value="F:aminoglycoside 3-N-acetyltransferase activity"/>
    <property type="evidence" value="ECO:0007669"/>
    <property type="project" value="UniProtKB-EC"/>
</dbReference>